<dbReference type="RefSeq" id="WP_190403338.1">
    <property type="nucleotide sequence ID" value="NZ_JACJQB010000017.1"/>
</dbReference>
<dbReference type="PANTHER" id="PTHR36382">
    <property type="entry name" value="OSJNBA0043L09.26 PROTEIN"/>
    <property type="match status" value="1"/>
</dbReference>
<evidence type="ECO:0000313" key="1">
    <source>
        <dbReference type="EMBL" id="MBD2188485.1"/>
    </source>
</evidence>
<reference evidence="1 2" key="1">
    <citation type="journal article" date="2020" name="ISME J.">
        <title>Comparative genomics reveals insights into cyanobacterial evolution and habitat adaptation.</title>
        <authorList>
            <person name="Chen M.Y."/>
            <person name="Teng W.K."/>
            <person name="Zhao L."/>
            <person name="Hu C.X."/>
            <person name="Zhou Y.K."/>
            <person name="Han B.P."/>
            <person name="Song L.R."/>
            <person name="Shu W.S."/>
        </authorList>
    </citation>
    <scope>NUCLEOTIDE SEQUENCE [LARGE SCALE GENOMIC DNA]</scope>
    <source>
        <strain evidence="1 2">FACHB-723</strain>
    </source>
</reference>
<dbReference type="PANTHER" id="PTHR36382:SF2">
    <property type="entry name" value="OS04G0635700 PROTEIN"/>
    <property type="match status" value="1"/>
</dbReference>
<organism evidence="1 2">
    <name type="scientific">Pseudanabaena mucicola FACHB-723</name>
    <dbReference type="NCBI Taxonomy" id="2692860"/>
    <lineage>
        <taxon>Bacteria</taxon>
        <taxon>Bacillati</taxon>
        <taxon>Cyanobacteriota</taxon>
        <taxon>Cyanophyceae</taxon>
        <taxon>Pseudanabaenales</taxon>
        <taxon>Pseudanabaenaceae</taxon>
        <taxon>Pseudanabaena</taxon>
    </lineage>
</organism>
<comment type="caution">
    <text evidence="1">The sequence shown here is derived from an EMBL/GenBank/DDBJ whole genome shotgun (WGS) entry which is preliminary data.</text>
</comment>
<keyword evidence="2" id="KW-1185">Reference proteome</keyword>
<proteinExistence type="predicted"/>
<dbReference type="Proteomes" id="UP000642094">
    <property type="component" value="Unassembled WGS sequence"/>
</dbReference>
<name>A0ABR7ZXH3_9CYAN</name>
<gene>
    <name evidence="1" type="ORF">H6F41_10045</name>
</gene>
<sequence>MTTSQDPMQFLTLAEAHAIDGALLSTMEKFMTRITISSLRIITKIAQDIQIHGEDLSAKQIVLWIERDSLIRKEQGEEAAFLKWASPHPDADLEFADTRQDEVTPANLSSHEKFLTRMVISAMQALIAIAKSYNTHIEDLTVEQILKWVERDAKIKREQGIEAAFLSW</sequence>
<accession>A0ABR7ZXH3</accession>
<evidence type="ECO:0000313" key="2">
    <source>
        <dbReference type="Proteomes" id="UP000642094"/>
    </source>
</evidence>
<dbReference type="EMBL" id="JACJQB010000017">
    <property type="protein sequence ID" value="MBD2188485.1"/>
    <property type="molecule type" value="Genomic_DNA"/>
</dbReference>
<protein>
    <submittedName>
        <fullName evidence="1">Uncharacterized protein</fullName>
    </submittedName>
</protein>